<keyword evidence="1" id="KW-0732">Signal</keyword>
<dbReference type="OrthoDB" id="189778at2"/>
<accession>A0A512MHH1</accession>
<proteinExistence type="predicted"/>
<name>A0A512MHH1_9BACT</name>
<sequence>MSAKLSFLSLIAAFSPLSALEPTVREMSTDRPDTTESPYSVPAGLYQIEASFFDYSRDANRGEGSADQWIFGQINFKIGVTHDSDLQIIVDSYTQARETGSPRASGFGDVTVRYKQNLWGNDSGTTAFALMPYVSIPTYTQVSEEAWSGGLIMPLGVSVSDRISLGFMGEMDMVHDAETQGYDLEWLHSATMGITLTEKLGMYLELVGIAGEDTDYQALFDTGLTFAVTDSLILDTGVRIGLNRAAPDFGVFTGVSVRF</sequence>
<dbReference type="EMBL" id="BKAG01000074">
    <property type="protein sequence ID" value="GEP46169.1"/>
    <property type="molecule type" value="Genomic_DNA"/>
</dbReference>
<organism evidence="2 3">
    <name type="scientific">Brevifollis gellanilyticus</name>
    <dbReference type="NCBI Taxonomy" id="748831"/>
    <lineage>
        <taxon>Bacteria</taxon>
        <taxon>Pseudomonadati</taxon>
        <taxon>Verrucomicrobiota</taxon>
        <taxon>Verrucomicrobiia</taxon>
        <taxon>Verrucomicrobiales</taxon>
        <taxon>Verrucomicrobiaceae</taxon>
    </lineage>
</organism>
<evidence type="ECO:0000256" key="1">
    <source>
        <dbReference type="SAM" id="SignalP"/>
    </source>
</evidence>
<dbReference type="InterPro" id="IPR025737">
    <property type="entry name" value="FApF"/>
</dbReference>
<keyword evidence="3" id="KW-1185">Reference proteome</keyword>
<dbReference type="Pfam" id="PF13557">
    <property type="entry name" value="Phenol_MetA_deg"/>
    <property type="match status" value="1"/>
</dbReference>
<gene>
    <name evidence="2" type="ORF">BGE01nite_54600</name>
</gene>
<evidence type="ECO:0000313" key="3">
    <source>
        <dbReference type="Proteomes" id="UP000321577"/>
    </source>
</evidence>
<feature type="chain" id="PRO_5021768576" description="Transporter" evidence="1">
    <location>
        <begin position="20"/>
        <end position="259"/>
    </location>
</feature>
<dbReference type="RefSeq" id="WP_146855791.1">
    <property type="nucleotide sequence ID" value="NZ_BKAG01000074.1"/>
</dbReference>
<comment type="caution">
    <text evidence="2">The sequence shown here is derived from an EMBL/GenBank/DDBJ whole genome shotgun (WGS) entry which is preliminary data.</text>
</comment>
<evidence type="ECO:0000313" key="2">
    <source>
        <dbReference type="EMBL" id="GEP46169.1"/>
    </source>
</evidence>
<evidence type="ECO:0008006" key="4">
    <source>
        <dbReference type="Google" id="ProtNLM"/>
    </source>
</evidence>
<dbReference type="AlphaFoldDB" id="A0A512MHH1"/>
<reference evidence="2 3" key="1">
    <citation type="submission" date="2019-07" db="EMBL/GenBank/DDBJ databases">
        <title>Whole genome shotgun sequence of Brevifollis gellanilyticus NBRC 108608.</title>
        <authorList>
            <person name="Hosoyama A."/>
            <person name="Uohara A."/>
            <person name="Ohji S."/>
            <person name="Ichikawa N."/>
        </authorList>
    </citation>
    <scope>NUCLEOTIDE SEQUENCE [LARGE SCALE GENOMIC DNA]</scope>
    <source>
        <strain evidence="2 3">NBRC 108608</strain>
    </source>
</reference>
<feature type="signal peptide" evidence="1">
    <location>
        <begin position="1"/>
        <end position="19"/>
    </location>
</feature>
<protein>
    <recommendedName>
        <fullName evidence="4">Transporter</fullName>
    </recommendedName>
</protein>
<dbReference type="Proteomes" id="UP000321577">
    <property type="component" value="Unassembled WGS sequence"/>
</dbReference>